<dbReference type="GeneID" id="93211010"/>
<dbReference type="AlphaFoldDB" id="F1T3K8"/>
<evidence type="ECO:0000313" key="5">
    <source>
        <dbReference type="Proteomes" id="UP000005947"/>
    </source>
</evidence>
<dbReference type="Proteomes" id="UP000005947">
    <property type="component" value="Unassembled WGS sequence"/>
</dbReference>
<proteinExistence type="predicted"/>
<feature type="compositionally biased region" description="Polar residues" evidence="1">
    <location>
        <begin position="282"/>
        <end position="297"/>
    </location>
</feature>
<dbReference type="OrthoDB" id="3252967at2"/>
<keyword evidence="2" id="KW-1133">Transmembrane helix</keyword>
<gene>
    <name evidence="4" type="ORF">HMPREF0091_10249</name>
</gene>
<feature type="domain" description="YARHG" evidence="3">
    <location>
        <begin position="417"/>
        <end position="500"/>
    </location>
</feature>
<sequence length="513" mass="55486">MSTPWQVLYRLDATQTNMQDHIHVNSPCKLTCDALQILNNTQTHKTFLQLKISNPLDVSQTSCAASITLHAHNGQDYVFPQEPLVLSLDAHASFEMEPLEISVQDVASADVYIWQNSDSHESNSLESDVVEPSVNPAAGVVPEAVNPAAGVMPEVGVIPEPAVEPTVNPTADVMPTMVMPSANNLADNDQGLTAQTGALNSDSTTAQPHTIGYVQAANTHAPKQQTPAQKNKKKVIVISLIVALVCIAAIAAGAFWYLHTQQEQNQQQEQADQDATSEDSSADQSDNSPSKTPATLSISCNPSKPFWGIWVYESNDKKDADDHAHDFTSHGFTAITVDTATIPEAKFTKKYAVTVGTWKDEASTKDAIQALKDAGYGTFKPTYSGKISSSSSAASVTLECVSSTGTTLSGSVRRDANGYVLADSDTHTYTAEEITAKNLTPAELCIAWNEPFARKGYAFSNAGLQTYFERNCPWYKCTHASVSLQGVEAANNELFKSYAKEHSDFSPWLYLKV</sequence>
<keyword evidence="2" id="KW-0812">Transmembrane</keyword>
<keyword evidence="2" id="KW-0472">Membrane</keyword>
<evidence type="ECO:0000256" key="1">
    <source>
        <dbReference type="SAM" id="MobiDB-lite"/>
    </source>
</evidence>
<dbReference type="Gene3D" id="1.20.58.1690">
    <property type="match status" value="1"/>
</dbReference>
<feature type="compositionally biased region" description="Acidic residues" evidence="1">
    <location>
        <begin position="271"/>
        <end position="281"/>
    </location>
</feature>
<feature type="region of interest" description="Disordered" evidence="1">
    <location>
        <begin position="266"/>
        <end position="297"/>
    </location>
</feature>
<dbReference type="SMART" id="SM01324">
    <property type="entry name" value="YARHG"/>
    <property type="match status" value="1"/>
</dbReference>
<name>F1T3K8_9ACTN</name>
<dbReference type="Pfam" id="PF13308">
    <property type="entry name" value="YARHG"/>
    <property type="match status" value="1"/>
</dbReference>
<dbReference type="InterPro" id="IPR025582">
    <property type="entry name" value="YARHG_dom"/>
</dbReference>
<dbReference type="RefSeq" id="WP_006302370.1">
    <property type="nucleotide sequence ID" value="NZ_ACGK02000001.1"/>
</dbReference>
<organism evidence="4 5">
    <name type="scientific">Fannyhessea vaginae DSM 15829</name>
    <dbReference type="NCBI Taxonomy" id="525256"/>
    <lineage>
        <taxon>Bacteria</taxon>
        <taxon>Bacillati</taxon>
        <taxon>Actinomycetota</taxon>
        <taxon>Coriobacteriia</taxon>
        <taxon>Coriobacteriales</taxon>
        <taxon>Atopobiaceae</taxon>
        <taxon>Fannyhessea</taxon>
    </lineage>
</organism>
<evidence type="ECO:0000256" key="2">
    <source>
        <dbReference type="SAM" id="Phobius"/>
    </source>
</evidence>
<feature type="transmembrane region" description="Helical" evidence="2">
    <location>
        <begin position="235"/>
        <end position="258"/>
    </location>
</feature>
<keyword evidence="5" id="KW-1185">Reference proteome</keyword>
<evidence type="ECO:0000259" key="3">
    <source>
        <dbReference type="SMART" id="SM01324"/>
    </source>
</evidence>
<dbReference type="InterPro" id="IPR038434">
    <property type="entry name" value="YARHG_sf"/>
</dbReference>
<reference evidence="4 5" key="1">
    <citation type="submission" date="2011-02" db="EMBL/GenBank/DDBJ databases">
        <authorList>
            <person name="Muzny D."/>
            <person name="Qin X."/>
            <person name="Buhay C."/>
            <person name="Dugan-Rocha S."/>
            <person name="Ding Y."/>
            <person name="Chen G."/>
            <person name="Hawes A."/>
            <person name="Holder M."/>
            <person name="Jhangiani S."/>
            <person name="Johnson A."/>
            <person name="Khan Z."/>
            <person name="Li Z."/>
            <person name="Liu W."/>
            <person name="Liu X."/>
            <person name="Perez L."/>
            <person name="Shen H."/>
            <person name="Wang Q."/>
            <person name="Watt J."/>
            <person name="Xi L."/>
            <person name="Xin Y."/>
            <person name="Zhou J."/>
            <person name="Deng J."/>
            <person name="Jiang H."/>
            <person name="Liu Y."/>
            <person name="Qu J."/>
            <person name="Song X.-Z."/>
            <person name="Zhang L."/>
            <person name="Villasana D."/>
            <person name="Johnson A."/>
            <person name="Liu J."/>
            <person name="Liyanage D."/>
            <person name="Lorensuhewa L."/>
            <person name="Robinson T."/>
            <person name="Song A."/>
            <person name="Song B.-B."/>
            <person name="Dinh H."/>
            <person name="Thornton R."/>
            <person name="Coyle M."/>
            <person name="Francisco L."/>
            <person name="Jackson L."/>
            <person name="Javaid M."/>
            <person name="Korchina V."/>
            <person name="Kovar C."/>
            <person name="Mata R."/>
            <person name="Mathew T."/>
            <person name="Ngo R."/>
            <person name="Nguyen L."/>
            <person name="Nguyen N."/>
            <person name="Okwuonu G."/>
            <person name="Ongeri F."/>
            <person name="Pham C."/>
            <person name="Simmons D."/>
            <person name="Wilczek-Boney K."/>
            <person name="Hale W."/>
            <person name="Jakkamsetti A."/>
            <person name="Pham P."/>
            <person name="Ruth R."/>
            <person name="San Lucas F."/>
            <person name="Warren J."/>
            <person name="Zhang J."/>
            <person name="Zhao Z."/>
            <person name="Zhou C."/>
            <person name="Zhu D."/>
            <person name="Lee S."/>
            <person name="Bess C."/>
            <person name="Blankenburg K."/>
            <person name="Forbes L."/>
            <person name="Fu Q."/>
            <person name="Gubbala S."/>
            <person name="Hirani K."/>
            <person name="Jayaseelan J.C."/>
            <person name="Lara F."/>
            <person name="Munidasa M."/>
            <person name="Palculict T."/>
            <person name="Patil S."/>
            <person name="Pu L.-L."/>
            <person name="Saada N."/>
            <person name="Tang L."/>
            <person name="Weissenberger G."/>
            <person name="Zhu Y."/>
            <person name="Hemphill L."/>
            <person name="Shang Y."/>
            <person name="Youmans B."/>
            <person name="Ayvaz T."/>
            <person name="Ross M."/>
            <person name="Santibanez J."/>
            <person name="Aqrawi P."/>
            <person name="Gross S."/>
            <person name="Joshi V."/>
            <person name="Fowler G."/>
            <person name="Nazareth L."/>
            <person name="Reid J."/>
            <person name="Worley K."/>
            <person name="Petrosino J."/>
            <person name="Highlander S."/>
            <person name="Gibbs R."/>
        </authorList>
    </citation>
    <scope>NUCLEOTIDE SEQUENCE [LARGE SCALE GENOMIC DNA]</scope>
    <source>
        <strain evidence="4 5">DSM 15829</strain>
    </source>
</reference>
<dbReference type="EMBL" id="ACGK02000001">
    <property type="protein sequence ID" value="EGF23302.1"/>
    <property type="molecule type" value="Genomic_DNA"/>
</dbReference>
<accession>F1T3K8</accession>
<evidence type="ECO:0000313" key="4">
    <source>
        <dbReference type="EMBL" id="EGF23302.1"/>
    </source>
</evidence>
<comment type="caution">
    <text evidence="4">The sequence shown here is derived from an EMBL/GenBank/DDBJ whole genome shotgun (WGS) entry which is preliminary data.</text>
</comment>
<protein>
    <recommendedName>
        <fullName evidence="3">YARHG domain-containing protein</fullName>
    </recommendedName>
</protein>